<accession>A0A0B5DAR1</accession>
<keyword evidence="4" id="KW-1185">Reference proteome</keyword>
<evidence type="ECO:0000313" key="4">
    <source>
        <dbReference type="Proteomes" id="UP000031524"/>
    </source>
</evidence>
<dbReference type="InterPro" id="IPR050955">
    <property type="entry name" value="Plant_Biomass_Hydrol_Est"/>
</dbReference>
<dbReference type="EMBL" id="CP005286">
    <property type="protein sequence ID" value="AJE34057.1"/>
    <property type="molecule type" value="Genomic_DNA"/>
</dbReference>
<dbReference type="OrthoDB" id="9767239at2"/>
<feature type="compositionally biased region" description="Low complexity" evidence="2">
    <location>
        <begin position="213"/>
        <end position="228"/>
    </location>
</feature>
<organism evidence="3 4">
    <name type="scientific">Corynebacterium humireducens NBRC 106098 = DSM 45392</name>
    <dbReference type="NCBI Taxonomy" id="1223515"/>
    <lineage>
        <taxon>Bacteria</taxon>
        <taxon>Bacillati</taxon>
        <taxon>Actinomycetota</taxon>
        <taxon>Actinomycetes</taxon>
        <taxon>Mycobacteriales</taxon>
        <taxon>Corynebacteriaceae</taxon>
        <taxon>Corynebacterium</taxon>
    </lineage>
</organism>
<dbReference type="Proteomes" id="UP000031524">
    <property type="component" value="Chromosome"/>
</dbReference>
<evidence type="ECO:0000256" key="1">
    <source>
        <dbReference type="ARBA" id="ARBA00022729"/>
    </source>
</evidence>
<dbReference type="STRING" id="1223515.B842_11050"/>
<name>A0A0B5DAR1_9CORY</name>
<sequence>MLLYFHGSLQSGNVARNFTGRTFDDMAAARGVRLVYPDGVDRHFNDTRLALRERTRQLGVDDVGFTRAIVDWLGVESVHACGYSNGGQMVMRLLHDAPGLLTGAATFAATMPAENNRLPDLGSALVPTPYLAIHGTADHIVKYDGGVAGLDPAHTRGELISARASAEYFAQANGLGADAHTQYSPSPGVLVDRWDGAAPVELWSIEGMGHLVPTTTPRSPRTSSRTSSASDLPHLLINAMADNCRIG</sequence>
<dbReference type="PANTHER" id="PTHR43037:SF1">
    <property type="entry name" value="BLL1128 PROTEIN"/>
    <property type="match status" value="1"/>
</dbReference>
<gene>
    <name evidence="3" type="ORF">B842_11050</name>
</gene>
<evidence type="ECO:0000256" key="2">
    <source>
        <dbReference type="SAM" id="MobiDB-lite"/>
    </source>
</evidence>
<dbReference type="Gene3D" id="3.40.50.1820">
    <property type="entry name" value="alpha/beta hydrolase"/>
    <property type="match status" value="1"/>
</dbReference>
<dbReference type="AlphaFoldDB" id="A0A0B5DAR1"/>
<dbReference type="InterPro" id="IPR029058">
    <property type="entry name" value="AB_hydrolase_fold"/>
</dbReference>
<dbReference type="RefSeq" id="WP_052437904.1">
    <property type="nucleotide sequence ID" value="NZ_BCSU01000001.1"/>
</dbReference>
<feature type="region of interest" description="Disordered" evidence="2">
    <location>
        <begin position="211"/>
        <end position="230"/>
    </location>
</feature>
<keyword evidence="1" id="KW-0732">Signal</keyword>
<dbReference type="HOGENOM" id="CLU_027551_4_2_11"/>
<evidence type="ECO:0008006" key="5">
    <source>
        <dbReference type="Google" id="ProtNLM"/>
    </source>
</evidence>
<evidence type="ECO:0000313" key="3">
    <source>
        <dbReference type="EMBL" id="AJE34057.1"/>
    </source>
</evidence>
<protein>
    <recommendedName>
        <fullName evidence="5">Phospholipase/carboxylesterase/thioesterase domain-containing protein</fullName>
    </recommendedName>
</protein>
<dbReference type="PANTHER" id="PTHR43037">
    <property type="entry name" value="UNNAMED PRODUCT-RELATED"/>
    <property type="match status" value="1"/>
</dbReference>
<proteinExistence type="predicted"/>
<reference evidence="3 4" key="1">
    <citation type="submission" date="2013-04" db="EMBL/GenBank/DDBJ databases">
        <title>Complete genome sequence of Corynebacterium humireducens DSM 45392(T), isolated from a wastewater-fed microbial fuel cell.</title>
        <authorList>
            <person name="Ruckert C."/>
            <person name="Albersmeier A."/>
            <person name="Kalinowski J."/>
        </authorList>
    </citation>
    <scope>NUCLEOTIDE SEQUENCE [LARGE SCALE GENOMIC DNA]</scope>
    <source>
        <strain evidence="4">MFC-5</strain>
    </source>
</reference>
<dbReference type="KEGG" id="chm:B842_11050"/>
<dbReference type="SUPFAM" id="SSF53474">
    <property type="entry name" value="alpha/beta-Hydrolases"/>
    <property type="match status" value="1"/>
</dbReference>